<dbReference type="PROSITE" id="PS50110">
    <property type="entry name" value="RESPONSE_REGULATORY"/>
    <property type="match status" value="1"/>
</dbReference>
<dbReference type="InterPro" id="IPR011006">
    <property type="entry name" value="CheY-like_superfamily"/>
</dbReference>
<dbReference type="AlphaFoldDB" id="B1WR05"/>
<protein>
    <submittedName>
        <fullName evidence="4">Two-component response regulator</fullName>
    </submittedName>
</protein>
<dbReference type="Gene3D" id="3.40.50.2300">
    <property type="match status" value="1"/>
</dbReference>
<accession>B1WR05</accession>
<feature type="domain" description="Response regulatory" evidence="3">
    <location>
        <begin position="286"/>
        <end position="402"/>
    </location>
</feature>
<sequence length="403" mass="45555">MERSFSPFNILEKAASSHYTGQLSISSQDITWTLDLAEGSLKSVVHSLQSLASIELCLYSLGYGQKTPLIIEGMTEEGLNLEKGQSFIQQSINWLNKEYNLSLPEQIKLINQLTQDALESFFNLTKADYSTSQHKSFMISSEQGFNIVESLKMWRVKQESWQKFSPLITSPHQRPYCPNLHTINKLLASKSSHLLLKIAQLKGKISIRQLSILMKLDDCQLAELLYPYLRSKVLQLHTPVSPFDQLPNLSSSPKFLRANNPLLKGLKKSPSINQIEEIHEPSKCHKIVCIDDSETVLNTFKRYLNSDNIELFTLSNPTLAINKLFEIKPDLLLVDIAMPGINGDQLSKILKRSSAFQNLPIIIVSADTNKIKDAQEKGNIANDFLAKPFSQDDLMTIIKKHLK</sequence>
<dbReference type="InterPro" id="IPR001789">
    <property type="entry name" value="Sig_transdc_resp-reg_receiver"/>
</dbReference>
<dbReference type="SMART" id="SM00448">
    <property type="entry name" value="REC"/>
    <property type="match status" value="1"/>
</dbReference>
<evidence type="ECO:0000256" key="2">
    <source>
        <dbReference type="PROSITE-ProRule" id="PRU00169"/>
    </source>
</evidence>
<dbReference type="STRING" id="43989.cce_0712"/>
<dbReference type="SUPFAM" id="SSF52172">
    <property type="entry name" value="CheY-like"/>
    <property type="match status" value="1"/>
</dbReference>
<proteinExistence type="predicted"/>
<dbReference type="OrthoDB" id="417415at2"/>
<dbReference type="GO" id="GO:0000160">
    <property type="term" value="P:phosphorelay signal transduction system"/>
    <property type="evidence" value="ECO:0007669"/>
    <property type="project" value="InterPro"/>
</dbReference>
<reference evidence="4 5" key="1">
    <citation type="journal article" date="2008" name="Proc. Natl. Acad. Sci. U.S.A.">
        <title>The genome of Cyanothece 51142, a unicellular diazotrophic cyanobacterium important in the marine nitrogen cycle.</title>
        <authorList>
            <person name="Welsh E.A."/>
            <person name="Liberton M."/>
            <person name="Stoeckel J."/>
            <person name="Loh T."/>
            <person name="Elvitigala T."/>
            <person name="Wang C."/>
            <person name="Wollam A."/>
            <person name="Fulton R.S."/>
            <person name="Clifton S.W."/>
            <person name="Jacobs J.M."/>
            <person name="Aurora R."/>
            <person name="Ghosh B.K."/>
            <person name="Sherman L.A."/>
            <person name="Smith R.D."/>
            <person name="Wilson R.K."/>
            <person name="Pakrasi H.B."/>
        </authorList>
    </citation>
    <scope>NUCLEOTIDE SEQUENCE [LARGE SCALE GENOMIC DNA]</scope>
    <source>
        <strain evidence="5">ATCC 51142 / BH68</strain>
    </source>
</reference>
<keyword evidence="1 2" id="KW-0597">Phosphoprotein</keyword>
<feature type="modified residue" description="4-aspartylphosphate" evidence="2">
    <location>
        <position position="335"/>
    </location>
</feature>
<dbReference type="PANTHER" id="PTHR44591">
    <property type="entry name" value="STRESS RESPONSE REGULATOR PROTEIN 1"/>
    <property type="match status" value="1"/>
</dbReference>
<name>B1WR05_CROS5</name>
<evidence type="ECO:0000313" key="5">
    <source>
        <dbReference type="Proteomes" id="UP000001203"/>
    </source>
</evidence>
<keyword evidence="5" id="KW-1185">Reference proteome</keyword>
<evidence type="ECO:0000259" key="3">
    <source>
        <dbReference type="PROSITE" id="PS50110"/>
    </source>
</evidence>
<evidence type="ECO:0000313" key="4">
    <source>
        <dbReference type="EMBL" id="ACB50063.1"/>
    </source>
</evidence>
<dbReference type="KEGG" id="cyt:cce_0712"/>
<dbReference type="RefSeq" id="WP_009545954.1">
    <property type="nucleotide sequence ID" value="NC_010546.1"/>
</dbReference>
<dbReference type="Proteomes" id="UP000001203">
    <property type="component" value="Chromosome circular"/>
</dbReference>
<organism evidence="4 5">
    <name type="scientific">Crocosphaera subtropica (strain ATCC 51142 / BH68)</name>
    <name type="common">Cyanothece sp. (strain ATCC 51142)</name>
    <dbReference type="NCBI Taxonomy" id="43989"/>
    <lineage>
        <taxon>Bacteria</taxon>
        <taxon>Bacillati</taxon>
        <taxon>Cyanobacteriota</taxon>
        <taxon>Cyanophyceae</taxon>
        <taxon>Oscillatoriophycideae</taxon>
        <taxon>Chroococcales</taxon>
        <taxon>Aphanothecaceae</taxon>
        <taxon>Crocosphaera</taxon>
        <taxon>Crocosphaera subtropica</taxon>
    </lineage>
</organism>
<dbReference type="Pfam" id="PF00072">
    <property type="entry name" value="Response_reg"/>
    <property type="match status" value="1"/>
</dbReference>
<dbReference type="EMBL" id="CP000806">
    <property type="protein sequence ID" value="ACB50063.1"/>
    <property type="molecule type" value="Genomic_DNA"/>
</dbReference>
<dbReference type="PANTHER" id="PTHR44591:SF3">
    <property type="entry name" value="RESPONSE REGULATORY DOMAIN-CONTAINING PROTEIN"/>
    <property type="match status" value="1"/>
</dbReference>
<dbReference type="InterPro" id="IPR050595">
    <property type="entry name" value="Bact_response_regulator"/>
</dbReference>
<dbReference type="HOGENOM" id="CLU_031371_1_1_3"/>
<evidence type="ECO:0000256" key="1">
    <source>
        <dbReference type="ARBA" id="ARBA00022553"/>
    </source>
</evidence>
<dbReference type="eggNOG" id="COG3706">
    <property type="taxonomic scope" value="Bacteria"/>
</dbReference>
<gene>
    <name evidence="4" type="ordered locus">cce_0712</name>
</gene>